<evidence type="ECO:0000313" key="1">
    <source>
        <dbReference type="EMBL" id="MFD0765200.1"/>
    </source>
</evidence>
<sequence>MASRNGLNPKIRGQKGIGFNRALPAPFGFGNGIFLNSGTLSIPRMSDGTFIQKIPFSVEFWVRCNVGPTNGLYWVWFSMRKGTAPIYDHELSINSGLGLRTTESSYRGGVDITFDGSKQHCVWAVDAEGNCSTYFNGVFRSVAPGQLTPYYPTDVHLNFRNDIQAIDEFRYYSSALRKDQVEANFNSGLGNNPCVTESLESWYTFEKFESLDFSSEQDGSNMQVGIRDYSNKNRHAIATDADTNPVSPTYSLKPF</sequence>
<dbReference type="InterPro" id="IPR013320">
    <property type="entry name" value="ConA-like_dom_sf"/>
</dbReference>
<dbReference type="EMBL" id="JBHTIA010000005">
    <property type="protein sequence ID" value="MFD0765200.1"/>
    <property type="molecule type" value="Genomic_DNA"/>
</dbReference>
<comment type="caution">
    <text evidence="1">The sequence shown here is derived from an EMBL/GenBank/DDBJ whole genome shotgun (WGS) entry which is preliminary data.</text>
</comment>
<evidence type="ECO:0000313" key="2">
    <source>
        <dbReference type="Proteomes" id="UP001597073"/>
    </source>
</evidence>
<reference evidence="2" key="1">
    <citation type="journal article" date="2019" name="Int. J. Syst. Evol. Microbiol.">
        <title>The Global Catalogue of Microorganisms (GCM) 10K type strain sequencing project: providing services to taxonomists for standard genome sequencing and annotation.</title>
        <authorList>
            <consortium name="The Broad Institute Genomics Platform"/>
            <consortium name="The Broad Institute Genome Sequencing Center for Infectious Disease"/>
            <person name="Wu L."/>
            <person name="Ma J."/>
        </authorList>
    </citation>
    <scope>NUCLEOTIDE SEQUENCE [LARGE SCALE GENOMIC DNA]</scope>
    <source>
        <strain evidence="2">CCUG 60742</strain>
    </source>
</reference>
<protein>
    <recommendedName>
        <fullName evidence="3">LamG domain-containing protein</fullName>
    </recommendedName>
</protein>
<dbReference type="SUPFAM" id="SSF49899">
    <property type="entry name" value="Concanavalin A-like lectins/glucanases"/>
    <property type="match status" value="1"/>
</dbReference>
<dbReference type="Gene3D" id="2.60.120.200">
    <property type="match status" value="1"/>
</dbReference>
<proteinExistence type="predicted"/>
<dbReference type="Proteomes" id="UP001597073">
    <property type="component" value="Unassembled WGS sequence"/>
</dbReference>
<dbReference type="RefSeq" id="WP_377142015.1">
    <property type="nucleotide sequence ID" value="NZ_JBHTIA010000005.1"/>
</dbReference>
<name>A0ABW2ZG77_9SPHI</name>
<keyword evidence="2" id="KW-1185">Reference proteome</keyword>
<gene>
    <name evidence="1" type="ORF">ACFQZI_10090</name>
</gene>
<organism evidence="1 2">
    <name type="scientific">Mucilaginibacter lutimaris</name>
    <dbReference type="NCBI Taxonomy" id="931629"/>
    <lineage>
        <taxon>Bacteria</taxon>
        <taxon>Pseudomonadati</taxon>
        <taxon>Bacteroidota</taxon>
        <taxon>Sphingobacteriia</taxon>
        <taxon>Sphingobacteriales</taxon>
        <taxon>Sphingobacteriaceae</taxon>
        <taxon>Mucilaginibacter</taxon>
    </lineage>
</organism>
<accession>A0ABW2ZG77</accession>
<evidence type="ECO:0008006" key="3">
    <source>
        <dbReference type="Google" id="ProtNLM"/>
    </source>
</evidence>